<comment type="catalytic activity">
    <reaction evidence="16">
        <text>a CDP-1,2-diacyl-sn-glycerol + myo-inositol = a 1,2-diacyl-sn-glycero-3-phospho-(1D-myo-inositol) + CMP + H(+)</text>
        <dbReference type="Rhea" id="RHEA:11580"/>
        <dbReference type="ChEBI" id="CHEBI:15378"/>
        <dbReference type="ChEBI" id="CHEBI:17268"/>
        <dbReference type="ChEBI" id="CHEBI:57880"/>
        <dbReference type="ChEBI" id="CHEBI:58332"/>
        <dbReference type="ChEBI" id="CHEBI:60377"/>
        <dbReference type="EC" id="2.7.8.11"/>
    </reaction>
</comment>
<dbReference type="Gene3D" id="1.20.120.1760">
    <property type="match status" value="1"/>
</dbReference>
<keyword evidence="14 16" id="KW-0594">Phospholipid biosynthesis</keyword>
<evidence type="ECO:0000256" key="9">
    <source>
        <dbReference type="ARBA" id="ARBA00022723"/>
    </source>
</evidence>
<evidence type="ECO:0000256" key="1">
    <source>
        <dbReference type="ARBA" id="ARBA00001936"/>
    </source>
</evidence>
<evidence type="ECO:0000256" key="18">
    <source>
        <dbReference type="SAM" id="Phobius"/>
    </source>
</evidence>
<evidence type="ECO:0000256" key="13">
    <source>
        <dbReference type="ARBA" id="ARBA00023136"/>
    </source>
</evidence>
<organism evidence="19 20">
    <name type="scientific">Blattamonas nauphoetae</name>
    <dbReference type="NCBI Taxonomy" id="2049346"/>
    <lineage>
        <taxon>Eukaryota</taxon>
        <taxon>Metamonada</taxon>
        <taxon>Preaxostyla</taxon>
        <taxon>Oxymonadida</taxon>
        <taxon>Blattamonas</taxon>
    </lineage>
</organism>
<keyword evidence="7 16" id="KW-0808">Transferase</keyword>
<proteinExistence type="inferred from homology"/>
<keyword evidence="13 16" id="KW-0472">Membrane</keyword>
<evidence type="ECO:0000256" key="4">
    <source>
        <dbReference type="ARBA" id="ARBA00010441"/>
    </source>
</evidence>
<evidence type="ECO:0000256" key="16">
    <source>
        <dbReference type="PIRNR" id="PIRNR000848"/>
    </source>
</evidence>
<evidence type="ECO:0000256" key="8">
    <source>
        <dbReference type="ARBA" id="ARBA00022692"/>
    </source>
</evidence>
<dbReference type="PIRSF" id="PIRSF000848">
    <property type="entry name" value="CDP_diag_ino_3_P"/>
    <property type="match status" value="1"/>
</dbReference>
<keyword evidence="6 16" id="KW-0444">Lipid biosynthesis</keyword>
<keyword evidence="8 18" id="KW-0812">Transmembrane</keyword>
<evidence type="ECO:0000313" key="20">
    <source>
        <dbReference type="Proteomes" id="UP001281761"/>
    </source>
</evidence>
<dbReference type="PROSITE" id="PS00379">
    <property type="entry name" value="CDP_ALCOHOL_P_TRANSF"/>
    <property type="match status" value="1"/>
</dbReference>
<gene>
    <name evidence="19" type="ORF">BLNAU_196</name>
</gene>
<name>A0ABQ9YMM2_9EUKA</name>
<dbReference type="InterPro" id="IPR048254">
    <property type="entry name" value="CDP_ALCOHOL_P_TRANSF_CS"/>
</dbReference>
<keyword evidence="12 16" id="KW-0443">Lipid metabolism</keyword>
<dbReference type="PANTHER" id="PTHR15362">
    <property type="entry name" value="PHOSPHATIDYLINOSITOL SYNTHASE"/>
    <property type="match status" value="1"/>
</dbReference>
<evidence type="ECO:0000313" key="19">
    <source>
        <dbReference type="EMBL" id="KAK2964895.1"/>
    </source>
</evidence>
<accession>A0ABQ9YMM2</accession>
<evidence type="ECO:0000256" key="6">
    <source>
        <dbReference type="ARBA" id="ARBA00022516"/>
    </source>
</evidence>
<comment type="cofactor">
    <cofactor evidence="2">
        <name>Mg(2+)</name>
        <dbReference type="ChEBI" id="CHEBI:18420"/>
    </cofactor>
</comment>
<comment type="cofactor">
    <cofactor evidence="1">
        <name>Mn(2+)</name>
        <dbReference type="ChEBI" id="CHEBI:29035"/>
    </cofactor>
</comment>
<evidence type="ECO:0000256" key="7">
    <source>
        <dbReference type="ARBA" id="ARBA00022679"/>
    </source>
</evidence>
<dbReference type="EC" id="2.7.8.11" evidence="5 16"/>
<keyword evidence="9" id="KW-0479">Metal-binding</keyword>
<dbReference type="InterPro" id="IPR000462">
    <property type="entry name" value="CDP-OH_P_trans"/>
</dbReference>
<dbReference type="Pfam" id="PF01066">
    <property type="entry name" value="CDP-OH_P_transf"/>
    <property type="match status" value="1"/>
</dbReference>
<keyword evidence="20" id="KW-1185">Reference proteome</keyword>
<evidence type="ECO:0000256" key="11">
    <source>
        <dbReference type="ARBA" id="ARBA00022989"/>
    </source>
</evidence>
<evidence type="ECO:0000256" key="3">
    <source>
        <dbReference type="ARBA" id="ARBA00004141"/>
    </source>
</evidence>
<evidence type="ECO:0000256" key="10">
    <source>
        <dbReference type="ARBA" id="ARBA00022842"/>
    </source>
</evidence>
<comment type="similarity">
    <text evidence="4 16 17">Belongs to the CDP-alcohol phosphatidyltransferase class-I family.</text>
</comment>
<dbReference type="InterPro" id="IPR043130">
    <property type="entry name" value="CDP-OH_PTrfase_TM_dom"/>
</dbReference>
<feature type="transmembrane region" description="Helical" evidence="18">
    <location>
        <begin position="6"/>
        <end position="29"/>
    </location>
</feature>
<sequence>MARNPIFLYIPNLIGYARIALTIVTFLFYSSPVKFFSCYVLALLGDAFDGLAARKFNQSTKFGALLDMFTDRGSIVSMFCVLSALYPSLSGLFMALAFLDVASHFVRMYTSFFLGFKSHKDANTKKSSPLLRSYYQNRFVLVLIIAGHDGLWLLLYVLYYVDFLPERLSKAFSSLLYSITPENVRVFSLISKNYQFFGHMYDINIPYLTIPTTIVFGICLILATLKVYIHILQLLNGMRDIADKELEDMEPPRKKKVNQ</sequence>
<comment type="caution">
    <text evidence="19">The sequence shown here is derived from an EMBL/GenBank/DDBJ whole genome shotgun (WGS) entry which is preliminary data.</text>
</comment>
<evidence type="ECO:0000256" key="2">
    <source>
        <dbReference type="ARBA" id="ARBA00001946"/>
    </source>
</evidence>
<evidence type="ECO:0000256" key="12">
    <source>
        <dbReference type="ARBA" id="ARBA00023098"/>
    </source>
</evidence>
<dbReference type="GO" id="GO:0003881">
    <property type="term" value="F:CDP-diacylglycerol-inositol 3-phosphatidyltransferase activity"/>
    <property type="evidence" value="ECO:0007669"/>
    <property type="project" value="UniProtKB-EC"/>
</dbReference>
<dbReference type="Proteomes" id="UP001281761">
    <property type="component" value="Unassembled WGS sequence"/>
</dbReference>
<comment type="subcellular location">
    <subcellularLocation>
        <location evidence="3">Membrane</location>
        <topology evidence="3">Multi-pass membrane protein</topology>
    </subcellularLocation>
</comment>
<keyword evidence="11 18" id="KW-1133">Transmembrane helix</keyword>
<keyword evidence="10" id="KW-0460">Magnesium</keyword>
<dbReference type="EMBL" id="JARBJD010000001">
    <property type="protein sequence ID" value="KAK2964895.1"/>
    <property type="molecule type" value="Genomic_DNA"/>
</dbReference>
<evidence type="ECO:0000256" key="15">
    <source>
        <dbReference type="ARBA" id="ARBA00023264"/>
    </source>
</evidence>
<evidence type="ECO:0000256" key="14">
    <source>
        <dbReference type="ARBA" id="ARBA00023209"/>
    </source>
</evidence>
<feature type="transmembrane region" description="Helical" evidence="18">
    <location>
        <begin position="73"/>
        <end position="99"/>
    </location>
</feature>
<dbReference type="PANTHER" id="PTHR15362:SF4">
    <property type="entry name" value="CDP-DIACYLGLYCEROL--INOSITOL 3-PHOSPHATIDYLTRANSFERASE"/>
    <property type="match status" value="1"/>
</dbReference>
<evidence type="ECO:0000256" key="17">
    <source>
        <dbReference type="RuleBase" id="RU003750"/>
    </source>
</evidence>
<protein>
    <recommendedName>
        <fullName evidence="5 16">CDP-diacylglycerol--inositol 3-phosphatidyltransferase</fullName>
        <ecNumber evidence="5 16">2.7.8.11</ecNumber>
    </recommendedName>
</protein>
<feature type="transmembrane region" description="Helical" evidence="18">
    <location>
        <begin position="139"/>
        <end position="161"/>
    </location>
</feature>
<keyword evidence="15 16" id="KW-1208">Phospholipid metabolism</keyword>
<dbReference type="InterPro" id="IPR014387">
    <property type="entry name" value="CDP_diag_ino_3_P_euk"/>
</dbReference>
<evidence type="ECO:0000256" key="5">
    <source>
        <dbReference type="ARBA" id="ARBA00013212"/>
    </source>
</evidence>
<reference evidence="19 20" key="1">
    <citation type="journal article" date="2022" name="bioRxiv">
        <title>Genomics of Preaxostyla Flagellates Illuminates Evolutionary Transitions and the Path Towards Mitochondrial Loss.</title>
        <authorList>
            <person name="Novak L.V.F."/>
            <person name="Treitli S.C."/>
            <person name="Pyrih J."/>
            <person name="Halakuc P."/>
            <person name="Pipaliya S.V."/>
            <person name="Vacek V."/>
            <person name="Brzon O."/>
            <person name="Soukal P."/>
            <person name="Eme L."/>
            <person name="Dacks J.B."/>
            <person name="Karnkowska A."/>
            <person name="Elias M."/>
            <person name="Hampl V."/>
        </authorList>
    </citation>
    <scope>NUCLEOTIDE SEQUENCE [LARGE SCALE GENOMIC DNA]</scope>
    <source>
        <strain evidence="19">NAU3</strain>
        <tissue evidence="19">Gut</tissue>
    </source>
</reference>
<feature type="transmembrane region" description="Helical" evidence="18">
    <location>
        <begin position="205"/>
        <end position="229"/>
    </location>
</feature>